<dbReference type="Gene3D" id="1.10.510.10">
    <property type="entry name" value="Transferase(Phosphotransferase) domain 1"/>
    <property type="match status" value="1"/>
</dbReference>
<dbReference type="InterPro" id="IPR000719">
    <property type="entry name" value="Prot_kinase_dom"/>
</dbReference>
<feature type="compositionally biased region" description="Low complexity" evidence="4">
    <location>
        <begin position="112"/>
        <end position="123"/>
    </location>
</feature>
<dbReference type="GO" id="GO:0005524">
    <property type="term" value="F:ATP binding"/>
    <property type="evidence" value="ECO:0007669"/>
    <property type="project" value="UniProtKB-UniRule"/>
</dbReference>
<dbReference type="GeneID" id="7837678"/>
<keyword evidence="6" id="KW-0808">Transferase</keyword>
<keyword evidence="1 3" id="KW-0547">Nucleotide-binding</keyword>
<feature type="region of interest" description="Disordered" evidence="4">
    <location>
        <begin position="112"/>
        <end position="132"/>
    </location>
</feature>
<evidence type="ECO:0000313" key="6">
    <source>
        <dbReference type="EMBL" id="EAS00330.2"/>
    </source>
</evidence>
<accession>I7M2G2</accession>
<feature type="compositionally biased region" description="Low complexity" evidence="4">
    <location>
        <begin position="1"/>
        <end position="16"/>
    </location>
</feature>
<keyword evidence="7" id="KW-1185">Reference proteome</keyword>
<dbReference type="PROSITE" id="PS00108">
    <property type="entry name" value="PROTEIN_KINASE_ST"/>
    <property type="match status" value="1"/>
</dbReference>
<feature type="compositionally biased region" description="Polar residues" evidence="4">
    <location>
        <begin position="830"/>
        <end position="848"/>
    </location>
</feature>
<evidence type="ECO:0000256" key="4">
    <source>
        <dbReference type="SAM" id="MobiDB-lite"/>
    </source>
</evidence>
<dbReference type="OrthoDB" id="10264738at2759"/>
<feature type="compositionally biased region" description="Polar residues" evidence="4">
    <location>
        <begin position="915"/>
        <end position="924"/>
    </location>
</feature>
<dbReference type="PANTHER" id="PTHR44167">
    <property type="entry name" value="OVARIAN-SPECIFIC SERINE/THREONINE-PROTEIN KINASE LOK-RELATED"/>
    <property type="match status" value="1"/>
</dbReference>
<dbReference type="GO" id="GO:0005634">
    <property type="term" value="C:nucleus"/>
    <property type="evidence" value="ECO:0007669"/>
    <property type="project" value="TreeGrafter"/>
</dbReference>
<dbReference type="Pfam" id="PF00069">
    <property type="entry name" value="Pkinase"/>
    <property type="match status" value="1"/>
</dbReference>
<feature type="compositionally biased region" description="Low complexity" evidence="4">
    <location>
        <begin position="65"/>
        <end position="81"/>
    </location>
</feature>
<dbReference type="EMBL" id="GG662621">
    <property type="protein sequence ID" value="EAS00330.2"/>
    <property type="molecule type" value="Genomic_DNA"/>
</dbReference>
<name>I7M2G2_TETTS</name>
<dbReference type="PANTHER" id="PTHR44167:SF24">
    <property type="entry name" value="SERINE_THREONINE-PROTEIN KINASE CHK2"/>
    <property type="match status" value="1"/>
</dbReference>
<dbReference type="eggNOG" id="KOG0667">
    <property type="taxonomic scope" value="Eukaryota"/>
</dbReference>
<evidence type="ECO:0000256" key="2">
    <source>
        <dbReference type="ARBA" id="ARBA00022840"/>
    </source>
</evidence>
<feature type="region of interest" description="Disordered" evidence="4">
    <location>
        <begin position="818"/>
        <end position="848"/>
    </location>
</feature>
<gene>
    <name evidence="6" type="ORF">TTHERM_00219030</name>
</gene>
<dbReference type="InterPro" id="IPR011009">
    <property type="entry name" value="Kinase-like_dom_sf"/>
</dbReference>
<reference evidence="7" key="1">
    <citation type="journal article" date="2006" name="PLoS Biol.">
        <title>Macronuclear genome sequence of the ciliate Tetrahymena thermophila, a model eukaryote.</title>
        <authorList>
            <person name="Eisen J.A."/>
            <person name="Coyne R.S."/>
            <person name="Wu M."/>
            <person name="Wu D."/>
            <person name="Thiagarajan M."/>
            <person name="Wortman J.R."/>
            <person name="Badger J.H."/>
            <person name="Ren Q."/>
            <person name="Amedeo P."/>
            <person name="Jones K.M."/>
            <person name="Tallon L.J."/>
            <person name="Delcher A.L."/>
            <person name="Salzberg S.L."/>
            <person name="Silva J.C."/>
            <person name="Haas B.J."/>
            <person name="Majoros W.H."/>
            <person name="Farzad M."/>
            <person name="Carlton J.M."/>
            <person name="Smith R.K. Jr."/>
            <person name="Garg J."/>
            <person name="Pearlman R.E."/>
            <person name="Karrer K.M."/>
            <person name="Sun L."/>
            <person name="Manning G."/>
            <person name="Elde N.C."/>
            <person name="Turkewitz A.P."/>
            <person name="Asai D.J."/>
            <person name="Wilkes D.E."/>
            <person name="Wang Y."/>
            <person name="Cai H."/>
            <person name="Collins K."/>
            <person name="Stewart B.A."/>
            <person name="Lee S.R."/>
            <person name="Wilamowska K."/>
            <person name="Weinberg Z."/>
            <person name="Ruzzo W.L."/>
            <person name="Wloga D."/>
            <person name="Gaertig J."/>
            <person name="Frankel J."/>
            <person name="Tsao C.-C."/>
            <person name="Gorovsky M.A."/>
            <person name="Keeling P.J."/>
            <person name="Waller R.F."/>
            <person name="Patron N.J."/>
            <person name="Cherry J.M."/>
            <person name="Stover N.A."/>
            <person name="Krieger C.J."/>
            <person name="del Toro C."/>
            <person name="Ryder H.F."/>
            <person name="Williamson S.C."/>
            <person name="Barbeau R.A."/>
            <person name="Hamilton E.P."/>
            <person name="Orias E."/>
        </authorList>
    </citation>
    <scope>NUCLEOTIDE SEQUENCE [LARGE SCALE GENOMIC DNA]</scope>
    <source>
        <strain evidence="7">SB210</strain>
    </source>
</reference>
<dbReference type="GO" id="GO:0004674">
    <property type="term" value="F:protein serine/threonine kinase activity"/>
    <property type="evidence" value="ECO:0007669"/>
    <property type="project" value="TreeGrafter"/>
</dbReference>
<dbReference type="InterPro" id="IPR017441">
    <property type="entry name" value="Protein_kinase_ATP_BS"/>
</dbReference>
<sequence>MNNIQSQGSEFQEGSQNNMNSSTSRNNKIIVQSSDINISNTCSNSISKQNSVNNNIQVNNQSNGQQLNYLSSNSNNQSQQQPHSPVSNKNPLNYTRRNFLKYQQQYLESNNISIPSTSNIPTNKSPTNGASAGSVIQNIHSLQQQQAQQNQQQNQVKQSANHIQNLMQIYTPLSSKAIKRRLVAPNHSSLNRRTYTESEEIPISSAAAMYTQQENILSTSVGNNNNTKQSNSNNLNTSINPNNSQSSSNGNGLFCFTNKRGSTNTRKPFLQLSNQQANSFIQSQSSNNNSYVQNSCQGNNFNGNGINSSQANNNNLHQNAQHNKSYDRHNNHDRSFDLPQIQTPSSQIEKKNFQIGILSQQSASSQAQNALQIQQPIKQLQQNNYHAHIPTPQNNNQILVQSGNQEQNNRLHINNGNQNESNISPIHTPYGQQLINRVNITRMKTINDRKSDNIEYDDEEPTFSSIQNQNDYTDQSSPQIQKNQQFLTIQQQSQQKSITYQQNNNQFQNQNGNMQNGVNNIQTKNQKINQYLNTPNVQTPSQNNTKKYVFQQNRPSQNYSSNARSIRESSFASRASSPFQKTTNIKTRTKIKIQNNNYVKKVPNIITTSTPPRQNSVLQTENSIQNNINNSINQQYSNIQKNQNQVYINQNNNQNALANYGSLNNKNLQIQTIPDSLDEIALNFQIASRKNRNQSVRNNPAYYYNRGEKLITIQNDYEDISSQARYSNVQSSQGNHQNNLQSQFSQSPQKIEKKNLFPQSSKHSTNQQLFEKSIIVQREKQELIQKEQLVRQKFIQQQLQKRSQNGQDNQNLQINKISNLQTKEERQKYQKSILSGNSESPQGSQENTYNNQESFLLDHKHSKNFEKDIITNENISIVAEKLPKFKLDKRPSRLGEQETIQEREPSIPKRLQNEGYLNQQIQNRQAEKKEDKQQDKVSILKQETSSQNSQQNNNDKQNNSKQKWDLSEEEYNNFGDRFPKTLIKKKLLGRGGFALVWLGEDKQTKENYAVKQILSSNAHQTHIKEIWFGSFFFKNGVAKEKYQMYRGVNNLSKMMNYEIKQVDTWIYYELCGESLGSSLYELKGEGYRGEERVYRVHYKKLYQSIKRDLRQFKKLIFELAHALWLLSDQRIVHSDLKTENILVKTKDNGGFTEIEQVKLIDYGSSFTFGNLKHFSMATPEYMAPEILNFILYQNQLRHIPYLLEYLKNYQKTYVIDIWSLGCVMMEIISGIPLWMSLKTIVKHKGQELIRHGLFAAKGRVFENIIEKQIEVVKSIDTYIDEHNYSGVVVDQDLRYLVKKMLVLDPSKRISPKEVCQFLHKSVLNTDFVDITPNIEDITNQQTNKNTQSTVASNKKEDSGKTELISIQNTNEQVKLDMCS</sequence>
<dbReference type="SUPFAM" id="SSF56112">
    <property type="entry name" value="Protein kinase-like (PK-like)"/>
    <property type="match status" value="1"/>
</dbReference>
<dbReference type="RefSeq" id="XP_001020575.2">
    <property type="nucleotide sequence ID" value="XM_001020575.2"/>
</dbReference>
<evidence type="ECO:0000256" key="3">
    <source>
        <dbReference type="PROSITE-ProRule" id="PRU10141"/>
    </source>
</evidence>
<dbReference type="InParanoid" id="I7M2G2"/>
<feature type="region of interest" description="Disordered" evidence="4">
    <location>
        <begin position="889"/>
        <end position="963"/>
    </location>
</feature>
<feature type="compositionally biased region" description="Polar residues" evidence="4">
    <location>
        <begin position="462"/>
        <end position="480"/>
    </location>
</feature>
<dbReference type="Gene3D" id="3.30.200.20">
    <property type="entry name" value="Phosphorylase Kinase, domain 1"/>
    <property type="match status" value="1"/>
</dbReference>
<feature type="binding site" evidence="3">
    <location>
        <position position="1011"/>
    </location>
    <ligand>
        <name>ATP</name>
        <dbReference type="ChEBI" id="CHEBI:30616"/>
    </ligand>
</feature>
<dbReference type="PROSITE" id="PS50011">
    <property type="entry name" value="PROTEIN_KINASE_DOM"/>
    <property type="match status" value="1"/>
</dbReference>
<keyword evidence="6" id="KW-0418">Kinase</keyword>
<feature type="compositionally biased region" description="Polar residues" evidence="4">
    <location>
        <begin position="553"/>
        <end position="579"/>
    </location>
</feature>
<feature type="compositionally biased region" description="Low complexity" evidence="4">
    <location>
        <begin position="223"/>
        <end position="251"/>
    </location>
</feature>
<organism evidence="6 7">
    <name type="scientific">Tetrahymena thermophila (strain SB210)</name>
    <dbReference type="NCBI Taxonomy" id="312017"/>
    <lineage>
        <taxon>Eukaryota</taxon>
        <taxon>Sar</taxon>
        <taxon>Alveolata</taxon>
        <taxon>Ciliophora</taxon>
        <taxon>Intramacronucleata</taxon>
        <taxon>Oligohymenophorea</taxon>
        <taxon>Hymenostomatida</taxon>
        <taxon>Tetrahymenina</taxon>
        <taxon>Tetrahymenidae</taxon>
        <taxon>Tetrahymena</taxon>
    </lineage>
</organism>
<dbReference type="STRING" id="312017.I7M2G2"/>
<feature type="region of interest" description="Disordered" evidence="4">
    <location>
        <begin position="219"/>
        <end position="259"/>
    </location>
</feature>
<feature type="domain" description="Protein kinase" evidence="5">
    <location>
        <begin position="982"/>
        <end position="1322"/>
    </location>
</feature>
<feature type="region of interest" description="Disordered" evidence="4">
    <location>
        <begin position="285"/>
        <end position="317"/>
    </location>
</feature>
<feature type="region of interest" description="Disordered" evidence="4">
    <location>
        <begin position="726"/>
        <end position="750"/>
    </location>
</feature>
<dbReference type="InterPro" id="IPR008271">
    <property type="entry name" value="Ser/Thr_kinase_AS"/>
</dbReference>
<protein>
    <submittedName>
        <fullName evidence="6">Serine/Threonine kinase domain protein</fullName>
    </submittedName>
</protein>
<feature type="region of interest" description="Disordered" evidence="4">
    <location>
        <begin position="65"/>
        <end position="92"/>
    </location>
</feature>
<dbReference type="PROSITE" id="PS00107">
    <property type="entry name" value="PROTEIN_KINASE_ATP"/>
    <property type="match status" value="1"/>
</dbReference>
<dbReference type="KEGG" id="tet:TTHERM_00219030"/>
<feature type="region of interest" description="Disordered" evidence="4">
    <location>
        <begin position="450"/>
        <end position="480"/>
    </location>
</feature>
<feature type="region of interest" description="Disordered" evidence="4">
    <location>
        <begin position="553"/>
        <end position="584"/>
    </location>
</feature>
<feature type="compositionally biased region" description="Low complexity" evidence="4">
    <location>
        <begin position="941"/>
        <end position="961"/>
    </location>
</feature>
<feature type="compositionally biased region" description="Basic and acidic residues" evidence="4">
    <location>
        <begin position="925"/>
        <end position="935"/>
    </location>
</feature>
<feature type="compositionally biased region" description="Polar residues" evidence="4">
    <location>
        <begin position="726"/>
        <end position="749"/>
    </location>
</feature>
<dbReference type="GO" id="GO:0044773">
    <property type="term" value="P:mitotic DNA damage checkpoint signaling"/>
    <property type="evidence" value="ECO:0007669"/>
    <property type="project" value="TreeGrafter"/>
</dbReference>
<dbReference type="GO" id="GO:0005737">
    <property type="term" value="C:cytoplasm"/>
    <property type="evidence" value="ECO:0007669"/>
    <property type="project" value="TreeGrafter"/>
</dbReference>
<dbReference type="SMART" id="SM00220">
    <property type="entry name" value="S_TKc"/>
    <property type="match status" value="1"/>
</dbReference>
<feature type="compositionally biased region" description="Basic and acidic residues" evidence="4">
    <location>
        <begin position="889"/>
        <end position="907"/>
    </location>
</feature>
<evidence type="ECO:0000313" key="7">
    <source>
        <dbReference type="Proteomes" id="UP000009168"/>
    </source>
</evidence>
<keyword evidence="2 3" id="KW-0067">ATP-binding</keyword>
<feature type="region of interest" description="Disordered" evidence="4">
    <location>
        <begin position="1"/>
        <end position="24"/>
    </location>
</feature>
<feature type="compositionally biased region" description="Polar residues" evidence="4">
    <location>
        <begin position="82"/>
        <end position="92"/>
    </location>
</feature>
<proteinExistence type="predicted"/>
<feature type="region of interest" description="Disordered" evidence="4">
    <location>
        <begin position="1341"/>
        <end position="1361"/>
    </location>
</feature>
<evidence type="ECO:0000256" key="1">
    <source>
        <dbReference type="ARBA" id="ARBA00022741"/>
    </source>
</evidence>
<evidence type="ECO:0000259" key="5">
    <source>
        <dbReference type="PROSITE" id="PS50011"/>
    </source>
</evidence>
<dbReference type="Proteomes" id="UP000009168">
    <property type="component" value="Unassembled WGS sequence"/>
</dbReference>